<dbReference type="Gene3D" id="3.40.30.10">
    <property type="entry name" value="Glutaredoxin"/>
    <property type="match status" value="1"/>
</dbReference>
<protein>
    <recommendedName>
        <fullName evidence="1">Glutaredoxin domain-containing protein</fullName>
    </recommendedName>
</protein>
<dbReference type="RefSeq" id="WP_109346166.1">
    <property type="nucleotide sequence ID" value="NZ_CP029343.1"/>
</dbReference>
<keyword evidence="3" id="KW-1185">Reference proteome</keyword>
<name>A0A2S2DKH1_9BURK</name>
<evidence type="ECO:0000259" key="1">
    <source>
        <dbReference type="Pfam" id="PF00462"/>
    </source>
</evidence>
<dbReference type="PROSITE" id="PS51354">
    <property type="entry name" value="GLUTAREDOXIN_2"/>
    <property type="match status" value="1"/>
</dbReference>
<dbReference type="InterPro" id="IPR014025">
    <property type="entry name" value="Glutaredoxin_subgr"/>
</dbReference>
<dbReference type="KEGG" id="mtim:DIR46_16320"/>
<organism evidence="2 3">
    <name type="scientific">Massilia oculi</name>
    <dbReference type="NCBI Taxonomy" id="945844"/>
    <lineage>
        <taxon>Bacteria</taxon>
        <taxon>Pseudomonadati</taxon>
        <taxon>Pseudomonadota</taxon>
        <taxon>Betaproteobacteria</taxon>
        <taxon>Burkholderiales</taxon>
        <taxon>Oxalobacteraceae</taxon>
        <taxon>Telluria group</taxon>
        <taxon>Massilia</taxon>
    </lineage>
</organism>
<feature type="domain" description="Glutaredoxin" evidence="1">
    <location>
        <begin position="18"/>
        <end position="68"/>
    </location>
</feature>
<dbReference type="InterPro" id="IPR036249">
    <property type="entry name" value="Thioredoxin-like_sf"/>
</dbReference>
<evidence type="ECO:0000313" key="2">
    <source>
        <dbReference type="EMBL" id="AWL05837.1"/>
    </source>
</evidence>
<sequence length="81" mass="9254">MESRQALLHRMVTPEHICPFGIKSLELLERAGYQVDDHQLTTRSEVDAFMEEEGVQTTPQTYIDGQRIGGYDELVVFLGEK</sequence>
<accession>A0A2S2DKH1</accession>
<evidence type="ECO:0000313" key="3">
    <source>
        <dbReference type="Proteomes" id="UP000245820"/>
    </source>
</evidence>
<reference evidence="2 3" key="1">
    <citation type="submission" date="2018-05" db="EMBL/GenBank/DDBJ databases">
        <title>Complete genome sequence of Massilia oculi sp. nov. CCUG 43427T (=DSM 26321T), the type strain of M. oculi, and comparison with genome sequences of other Massilia strains.</title>
        <authorList>
            <person name="Zhu B."/>
        </authorList>
    </citation>
    <scope>NUCLEOTIDE SEQUENCE [LARGE SCALE GENOMIC DNA]</scope>
    <source>
        <strain evidence="2 3">CCUG 43427</strain>
    </source>
</reference>
<dbReference type="Pfam" id="PF00462">
    <property type="entry name" value="Glutaredoxin"/>
    <property type="match status" value="1"/>
</dbReference>
<dbReference type="AlphaFoldDB" id="A0A2S2DKH1"/>
<dbReference type="Proteomes" id="UP000245820">
    <property type="component" value="Chromosome"/>
</dbReference>
<proteinExistence type="predicted"/>
<dbReference type="InterPro" id="IPR002109">
    <property type="entry name" value="Glutaredoxin"/>
</dbReference>
<dbReference type="PRINTS" id="PR00160">
    <property type="entry name" value="GLUTAREDOXIN"/>
</dbReference>
<dbReference type="EMBL" id="CP029343">
    <property type="protein sequence ID" value="AWL05837.1"/>
    <property type="molecule type" value="Genomic_DNA"/>
</dbReference>
<dbReference type="SUPFAM" id="SSF52833">
    <property type="entry name" value="Thioredoxin-like"/>
    <property type="match status" value="1"/>
</dbReference>
<dbReference type="OrthoDB" id="8545217at2"/>
<gene>
    <name evidence="2" type="ORF">DIR46_16320</name>
</gene>